<name>A0ABP5LZG7_9ACTN</name>
<keyword evidence="3" id="KW-1185">Reference proteome</keyword>
<evidence type="ECO:0000313" key="2">
    <source>
        <dbReference type="EMBL" id="GAA2154598.1"/>
    </source>
</evidence>
<dbReference type="Proteomes" id="UP001422759">
    <property type="component" value="Unassembled WGS sequence"/>
</dbReference>
<comment type="caution">
    <text evidence="2">The sequence shown here is derived from an EMBL/GenBank/DDBJ whole genome shotgun (WGS) entry which is preliminary data.</text>
</comment>
<evidence type="ECO:0000313" key="3">
    <source>
        <dbReference type="Proteomes" id="UP001422759"/>
    </source>
</evidence>
<keyword evidence="1" id="KW-1133">Transmembrane helix</keyword>
<sequence length="67" mass="6616">MTLSPSPNPVSTPAPQIWPVAVIVIVVVLRAPADILPAALSAVAGIVALVVGGRHVAATAGTRAARS</sequence>
<keyword evidence="1" id="KW-0472">Membrane</keyword>
<feature type="transmembrane region" description="Helical" evidence="1">
    <location>
        <begin position="20"/>
        <end position="51"/>
    </location>
</feature>
<keyword evidence="1" id="KW-0812">Transmembrane</keyword>
<reference evidence="3" key="1">
    <citation type="journal article" date="2019" name="Int. J. Syst. Evol. Microbiol.">
        <title>The Global Catalogue of Microorganisms (GCM) 10K type strain sequencing project: providing services to taxonomists for standard genome sequencing and annotation.</title>
        <authorList>
            <consortium name="The Broad Institute Genomics Platform"/>
            <consortium name="The Broad Institute Genome Sequencing Center for Infectious Disease"/>
            <person name="Wu L."/>
            <person name="Ma J."/>
        </authorList>
    </citation>
    <scope>NUCLEOTIDE SEQUENCE [LARGE SCALE GENOMIC DNA]</scope>
    <source>
        <strain evidence="3">JCM 14560</strain>
    </source>
</reference>
<gene>
    <name evidence="2" type="ORF">GCM10009760_53660</name>
</gene>
<protein>
    <submittedName>
        <fullName evidence="2">Uncharacterized protein</fullName>
    </submittedName>
</protein>
<dbReference type="EMBL" id="BAAANT010000042">
    <property type="protein sequence ID" value="GAA2154598.1"/>
    <property type="molecule type" value="Genomic_DNA"/>
</dbReference>
<proteinExistence type="predicted"/>
<organism evidence="2 3">
    <name type="scientific">Kitasatospora kazusensis</name>
    <dbReference type="NCBI Taxonomy" id="407974"/>
    <lineage>
        <taxon>Bacteria</taxon>
        <taxon>Bacillati</taxon>
        <taxon>Actinomycetota</taxon>
        <taxon>Actinomycetes</taxon>
        <taxon>Kitasatosporales</taxon>
        <taxon>Streptomycetaceae</taxon>
        <taxon>Kitasatospora</taxon>
    </lineage>
</organism>
<evidence type="ECO:0000256" key="1">
    <source>
        <dbReference type="SAM" id="Phobius"/>
    </source>
</evidence>
<accession>A0ABP5LZG7</accession>